<evidence type="ECO:0000256" key="2">
    <source>
        <dbReference type="ARBA" id="ARBA00022741"/>
    </source>
</evidence>
<keyword evidence="3" id="KW-0067">ATP-binding</keyword>
<protein>
    <recommendedName>
        <fullName evidence="5">DNA mismatch repair proteins mutS family domain-containing protein</fullName>
    </recommendedName>
</protein>
<reference evidence="6 7" key="1">
    <citation type="journal article" date="2017" name="Curr. Biol.">
        <title>Genome architecture and evolution of a unichromosomal asexual nematode.</title>
        <authorList>
            <person name="Fradin H."/>
            <person name="Zegar C."/>
            <person name="Gutwein M."/>
            <person name="Lucas J."/>
            <person name="Kovtun M."/>
            <person name="Corcoran D."/>
            <person name="Baugh L.R."/>
            <person name="Kiontke K."/>
            <person name="Gunsalus K."/>
            <person name="Fitch D.H."/>
            <person name="Piano F."/>
        </authorList>
    </citation>
    <scope>NUCLEOTIDE SEQUENCE [LARGE SCALE GENOMIC DNA]</scope>
    <source>
        <strain evidence="6">PF1309</strain>
    </source>
</reference>
<dbReference type="SMART" id="SM00534">
    <property type="entry name" value="MUTSac"/>
    <property type="match status" value="1"/>
</dbReference>
<name>A0A2A2KCW3_9BILA</name>
<dbReference type="InterPro" id="IPR036187">
    <property type="entry name" value="DNA_mismatch_repair_MutS_sf"/>
</dbReference>
<keyword evidence="4" id="KW-0238">DNA-binding</keyword>
<dbReference type="Gene3D" id="3.40.50.300">
    <property type="entry name" value="P-loop containing nucleotide triphosphate hydrolases"/>
    <property type="match status" value="1"/>
</dbReference>
<dbReference type="Gene3D" id="1.10.1420.10">
    <property type="match status" value="1"/>
</dbReference>
<dbReference type="InterPro" id="IPR000432">
    <property type="entry name" value="DNA_mismatch_repair_MutS_C"/>
</dbReference>
<comment type="caution">
    <text evidence="6">The sequence shown here is derived from an EMBL/GenBank/DDBJ whole genome shotgun (WGS) entry which is preliminary data.</text>
</comment>
<dbReference type="Pfam" id="PF00488">
    <property type="entry name" value="MutS_V"/>
    <property type="match status" value="1"/>
</dbReference>
<keyword evidence="7" id="KW-1185">Reference proteome</keyword>
<dbReference type="PIRSF" id="PIRSF005813">
    <property type="entry name" value="MSH2"/>
    <property type="match status" value="1"/>
</dbReference>
<comment type="similarity">
    <text evidence="1">Belongs to the DNA mismatch repair MutS family.</text>
</comment>
<dbReference type="InterPro" id="IPR027417">
    <property type="entry name" value="P-loop_NTPase"/>
</dbReference>
<dbReference type="InterPro" id="IPR007696">
    <property type="entry name" value="DNA_mismatch_repair_MutS_core"/>
</dbReference>
<dbReference type="GO" id="GO:0051026">
    <property type="term" value="P:chiasma assembly"/>
    <property type="evidence" value="ECO:0007669"/>
    <property type="project" value="TreeGrafter"/>
</dbReference>
<sequence length="525" mass="58791">MRNKTILKRFRAGTSTVQHWKNLYDTLYFLITVGRILHENNVKLELLEDIGKVFTEDLAEVAVILGTVIDFSESRIENRIVTNEGVDPELDKTKQLYANLPGILTGIAMEEAKRLQTPSCSIGYIPLIGYLTALPLDYPIESMPELEVIYETKDSVQVKSKKMTELDEQLGDVKLQIIDKETTIMLRMQKKVLSIAGLIRGAMRAAATLDAVISLAISAREFGWRCPELVDSSIIEAKNAEHPLARLIVKKIKKSFVGNPISSGGDFSKAKIFTGPNSCGKTVYMKMVGVITFLAHIGSFVPAEGARIGRIDKIMTRLYTVDYVLEGMSTFAIDLNQVAMAIRRASGNSLVIIDEFGKGTMTEVGLSLLSSALSYWIEKGKSRCPHLLSSTHFHAIASHIPVDHSIASFHTFETRQVGDRMRFLYKLIDGVVDCSFAVHTAKEAGIEDSIIDRCTQVYTALKEGKSLTEIKLEESEQERNTNEILLHGMNEIIEEFLQMELENQEDEEKLMKIIEKNLHIEEIED</sequence>
<dbReference type="GO" id="GO:0005634">
    <property type="term" value="C:nucleus"/>
    <property type="evidence" value="ECO:0007669"/>
    <property type="project" value="TreeGrafter"/>
</dbReference>
<dbReference type="GO" id="GO:0140664">
    <property type="term" value="F:ATP-dependent DNA damage sensor activity"/>
    <property type="evidence" value="ECO:0007669"/>
    <property type="project" value="InterPro"/>
</dbReference>
<accession>A0A2A2KCW3</accession>
<evidence type="ECO:0000313" key="6">
    <source>
        <dbReference type="EMBL" id="PAV71702.1"/>
    </source>
</evidence>
<evidence type="ECO:0000259" key="5">
    <source>
        <dbReference type="PROSITE" id="PS00486"/>
    </source>
</evidence>
<dbReference type="InterPro" id="IPR011184">
    <property type="entry name" value="DNA_mismatch_repair_Msh2"/>
</dbReference>
<proteinExistence type="inferred from homology"/>
<dbReference type="EMBL" id="LIAE01008949">
    <property type="protein sequence ID" value="PAV71702.1"/>
    <property type="molecule type" value="Genomic_DNA"/>
</dbReference>
<gene>
    <name evidence="6" type="ORF">WR25_27066</name>
</gene>
<feature type="domain" description="DNA mismatch repair proteins mutS family" evidence="5">
    <location>
        <begin position="349"/>
        <end position="365"/>
    </location>
</feature>
<dbReference type="InterPro" id="IPR045076">
    <property type="entry name" value="MutS"/>
</dbReference>
<dbReference type="PROSITE" id="PS00486">
    <property type="entry name" value="DNA_MISMATCH_REPAIR_2"/>
    <property type="match status" value="1"/>
</dbReference>
<dbReference type="Proteomes" id="UP000218231">
    <property type="component" value="Unassembled WGS sequence"/>
</dbReference>
<organism evidence="6 7">
    <name type="scientific">Diploscapter pachys</name>
    <dbReference type="NCBI Taxonomy" id="2018661"/>
    <lineage>
        <taxon>Eukaryota</taxon>
        <taxon>Metazoa</taxon>
        <taxon>Ecdysozoa</taxon>
        <taxon>Nematoda</taxon>
        <taxon>Chromadorea</taxon>
        <taxon>Rhabditida</taxon>
        <taxon>Rhabditina</taxon>
        <taxon>Rhabditomorpha</taxon>
        <taxon>Rhabditoidea</taxon>
        <taxon>Rhabditidae</taxon>
        <taxon>Diploscapter</taxon>
    </lineage>
</organism>
<evidence type="ECO:0000313" key="7">
    <source>
        <dbReference type="Proteomes" id="UP000218231"/>
    </source>
</evidence>
<dbReference type="InterPro" id="IPR007861">
    <property type="entry name" value="DNA_mismatch_repair_MutS_clamp"/>
</dbReference>
<dbReference type="GO" id="GO:0005524">
    <property type="term" value="F:ATP binding"/>
    <property type="evidence" value="ECO:0007669"/>
    <property type="project" value="UniProtKB-KW"/>
</dbReference>
<dbReference type="SMART" id="SM00533">
    <property type="entry name" value="MUTSd"/>
    <property type="match status" value="1"/>
</dbReference>
<dbReference type="OrthoDB" id="29596at2759"/>
<dbReference type="STRING" id="2018661.A0A2A2KCW3"/>
<dbReference type="GO" id="GO:0006298">
    <property type="term" value="P:mismatch repair"/>
    <property type="evidence" value="ECO:0007669"/>
    <property type="project" value="InterPro"/>
</dbReference>
<dbReference type="PANTHER" id="PTHR11361">
    <property type="entry name" value="DNA MISMATCH REPAIR PROTEIN MUTS FAMILY MEMBER"/>
    <property type="match status" value="1"/>
</dbReference>
<evidence type="ECO:0000256" key="1">
    <source>
        <dbReference type="ARBA" id="ARBA00006271"/>
    </source>
</evidence>
<evidence type="ECO:0000256" key="3">
    <source>
        <dbReference type="ARBA" id="ARBA00022840"/>
    </source>
</evidence>
<dbReference type="SUPFAM" id="SSF48334">
    <property type="entry name" value="DNA repair protein MutS, domain III"/>
    <property type="match status" value="1"/>
</dbReference>
<dbReference type="GO" id="GO:0030983">
    <property type="term" value="F:mismatched DNA binding"/>
    <property type="evidence" value="ECO:0007669"/>
    <property type="project" value="InterPro"/>
</dbReference>
<evidence type="ECO:0000256" key="4">
    <source>
        <dbReference type="ARBA" id="ARBA00023125"/>
    </source>
</evidence>
<dbReference type="PANTHER" id="PTHR11361:SF20">
    <property type="entry name" value="MUTS PROTEIN HOMOLOG 5"/>
    <property type="match status" value="1"/>
</dbReference>
<dbReference type="AlphaFoldDB" id="A0A2A2KCW3"/>
<dbReference type="SUPFAM" id="SSF52540">
    <property type="entry name" value="P-loop containing nucleoside triphosphate hydrolases"/>
    <property type="match status" value="1"/>
</dbReference>
<keyword evidence="2" id="KW-0547">Nucleotide-binding</keyword>
<dbReference type="Pfam" id="PF05190">
    <property type="entry name" value="MutS_IV"/>
    <property type="match status" value="1"/>
</dbReference>